<keyword evidence="9" id="KW-0614">Plasmid</keyword>
<evidence type="ECO:0000256" key="8">
    <source>
        <dbReference type="SAM" id="Phobius"/>
    </source>
</evidence>
<dbReference type="GO" id="GO:0005886">
    <property type="term" value="C:plasma membrane"/>
    <property type="evidence" value="ECO:0007669"/>
    <property type="project" value="UniProtKB-SubCell"/>
</dbReference>
<evidence type="ECO:0000313" key="10">
    <source>
        <dbReference type="Proteomes" id="UP000053354"/>
    </source>
</evidence>
<dbReference type="GO" id="GO:0033214">
    <property type="term" value="P:siderophore-iron import into cell"/>
    <property type="evidence" value="ECO:0007669"/>
    <property type="project" value="TreeGrafter"/>
</dbReference>
<feature type="transmembrane region" description="Helical" evidence="8">
    <location>
        <begin position="314"/>
        <end position="331"/>
    </location>
</feature>
<dbReference type="CDD" id="cd06550">
    <property type="entry name" value="TM_ABC_iron-siderophores_like"/>
    <property type="match status" value="1"/>
</dbReference>
<keyword evidence="3" id="KW-0813">Transport</keyword>
<keyword evidence="4" id="KW-1003">Cell membrane</keyword>
<keyword evidence="5 8" id="KW-0812">Transmembrane</keyword>
<keyword evidence="7 8" id="KW-0472">Membrane</keyword>
<feature type="transmembrane region" description="Helical" evidence="8">
    <location>
        <begin position="123"/>
        <end position="142"/>
    </location>
</feature>
<dbReference type="Proteomes" id="UP000053354">
    <property type="component" value="Plasmid pPS15-1"/>
</dbReference>
<evidence type="ECO:0000256" key="4">
    <source>
        <dbReference type="ARBA" id="ARBA00022475"/>
    </source>
</evidence>
<dbReference type="InterPro" id="IPR000522">
    <property type="entry name" value="ABC_transptr_permease_BtuC"/>
</dbReference>
<feature type="transmembrane region" description="Helical" evidence="8">
    <location>
        <begin position="281"/>
        <end position="302"/>
    </location>
</feature>
<accession>A0A1B1S5Y8</accession>
<keyword evidence="6 8" id="KW-1133">Transmembrane helix</keyword>
<evidence type="ECO:0000313" key="9">
    <source>
        <dbReference type="EMBL" id="ANU28594.1"/>
    </source>
</evidence>
<sequence>MRKLSSHKPFKLVVLFASIVVMIFSFVLSLSLGQNSIPFWTTIEALLYFDATNTEHIIVTTSRMTRAIIATFIGANLAVAGALMQAMTRNPLASPDILGVNAGALFFIVLSATFFSVDSLQSYMWIAFLGAGVAGVSVYFLGSLGKDGLSPIRLVLAGAAISALFVSFTQGLLVVDEQRLQSILFWLAGSVSGRSLDMIIPVLPYMLIALFIALFLGKPVTILLAGEDVAKSLGQRTALLKVIIGIVVIVLAGGSVAVAGSIGFIGLIVPHLVKGIVGPDYRWVIILSALMGASLLLLADVVARFIIAPQEMPIGVMTALIGTPFFIYIARKGVVKNG</sequence>
<geneLocation type="plasmid" evidence="9 10">
    <name>pPS15-1</name>
</geneLocation>
<proteinExistence type="inferred from homology"/>
<comment type="subcellular location">
    <subcellularLocation>
        <location evidence="1">Cell membrane</location>
        <topology evidence="1">Multi-pass membrane protein</topology>
    </subcellularLocation>
</comment>
<feature type="transmembrane region" description="Helical" evidence="8">
    <location>
        <begin position="12"/>
        <end position="32"/>
    </location>
</feature>
<dbReference type="FunFam" id="1.10.3470.10:FF:000001">
    <property type="entry name" value="Vitamin B12 ABC transporter permease BtuC"/>
    <property type="match status" value="1"/>
</dbReference>
<feature type="transmembrane region" description="Helical" evidence="8">
    <location>
        <begin position="67"/>
        <end position="86"/>
    </location>
</feature>
<comment type="similarity">
    <text evidence="2">Belongs to the binding-protein-dependent transport system permease family. FecCD subfamily.</text>
</comment>
<protein>
    <submittedName>
        <fullName evidence="9">Iron-siderophore ABC transporter permease</fullName>
    </submittedName>
</protein>
<evidence type="ECO:0000256" key="3">
    <source>
        <dbReference type="ARBA" id="ARBA00022448"/>
    </source>
</evidence>
<evidence type="ECO:0000256" key="2">
    <source>
        <dbReference type="ARBA" id="ARBA00007935"/>
    </source>
</evidence>
<gene>
    <name evidence="9" type="ORF">I858_016575</name>
</gene>
<organism evidence="9 10">
    <name type="scientific">Planococcus versutus</name>
    <dbReference type="NCBI Taxonomy" id="1302659"/>
    <lineage>
        <taxon>Bacteria</taxon>
        <taxon>Bacillati</taxon>
        <taxon>Bacillota</taxon>
        <taxon>Bacilli</taxon>
        <taxon>Bacillales</taxon>
        <taxon>Caryophanaceae</taxon>
        <taxon>Planococcus</taxon>
    </lineage>
</organism>
<dbReference type="InterPro" id="IPR037294">
    <property type="entry name" value="ABC_BtuC-like"/>
</dbReference>
<dbReference type="PANTHER" id="PTHR30472:SF65">
    <property type="entry name" value="SIDEROPHORE TRANSPORT SYSTEM PERMEASE PROTEIN YFIZ-RELATED"/>
    <property type="match status" value="1"/>
</dbReference>
<dbReference type="PANTHER" id="PTHR30472">
    <property type="entry name" value="FERRIC ENTEROBACTIN TRANSPORT SYSTEM PERMEASE PROTEIN"/>
    <property type="match status" value="1"/>
</dbReference>
<feature type="transmembrane region" description="Helical" evidence="8">
    <location>
        <begin position="154"/>
        <end position="175"/>
    </location>
</feature>
<dbReference type="SUPFAM" id="SSF81345">
    <property type="entry name" value="ABC transporter involved in vitamin B12 uptake, BtuC"/>
    <property type="match status" value="1"/>
</dbReference>
<dbReference type="GO" id="GO:0022857">
    <property type="term" value="F:transmembrane transporter activity"/>
    <property type="evidence" value="ECO:0007669"/>
    <property type="project" value="InterPro"/>
</dbReference>
<feature type="transmembrane region" description="Helical" evidence="8">
    <location>
        <begin position="98"/>
        <end position="117"/>
    </location>
</feature>
<feature type="transmembrane region" description="Helical" evidence="8">
    <location>
        <begin position="195"/>
        <end position="217"/>
    </location>
</feature>
<dbReference type="RefSeq" id="WP_049694992.1">
    <property type="nucleotide sequence ID" value="NZ_CP016541.2"/>
</dbReference>
<evidence type="ECO:0000256" key="6">
    <source>
        <dbReference type="ARBA" id="ARBA00022989"/>
    </source>
</evidence>
<dbReference type="AlphaFoldDB" id="A0A1B1S5Y8"/>
<dbReference type="Pfam" id="PF01032">
    <property type="entry name" value="FecCD"/>
    <property type="match status" value="1"/>
</dbReference>
<evidence type="ECO:0000256" key="7">
    <source>
        <dbReference type="ARBA" id="ARBA00023136"/>
    </source>
</evidence>
<dbReference type="Gene3D" id="1.10.3470.10">
    <property type="entry name" value="ABC transporter involved in vitamin B12 uptake, BtuC"/>
    <property type="match status" value="1"/>
</dbReference>
<reference evidence="9" key="1">
    <citation type="submission" date="2016-10" db="EMBL/GenBank/DDBJ databases">
        <authorList>
            <person name="See-Too W.S."/>
        </authorList>
    </citation>
    <scope>NUCLEOTIDE SEQUENCE</scope>
    <source>
        <strain evidence="9">L10.15</strain>
        <plasmid evidence="9">pPS15-1</plasmid>
    </source>
</reference>
<name>A0A1B1S5Y8_9BACL</name>
<dbReference type="EMBL" id="CP016541">
    <property type="protein sequence ID" value="ANU28594.1"/>
    <property type="molecule type" value="Genomic_DNA"/>
</dbReference>
<dbReference type="KEGG" id="pll:I858_016575"/>
<keyword evidence="10" id="KW-1185">Reference proteome</keyword>
<feature type="transmembrane region" description="Helical" evidence="8">
    <location>
        <begin position="238"/>
        <end position="269"/>
    </location>
</feature>
<dbReference type="OrthoDB" id="9811721at2"/>
<evidence type="ECO:0000256" key="5">
    <source>
        <dbReference type="ARBA" id="ARBA00022692"/>
    </source>
</evidence>
<evidence type="ECO:0000256" key="1">
    <source>
        <dbReference type="ARBA" id="ARBA00004651"/>
    </source>
</evidence>